<comment type="subcellular location">
    <subcellularLocation>
        <location evidence="5">Cytoplasm</location>
    </subcellularLocation>
    <text evidence="5">Localizes to the division site, in a FtsZ-dependent manner.</text>
</comment>
<keyword evidence="2 5" id="KW-0717">Septation</keyword>
<keyword evidence="8" id="KW-1185">Reference proteome</keyword>
<dbReference type="STRING" id="1529.SAMN04487885_101120"/>
<keyword evidence="3 5" id="KW-0131">Cell cycle</keyword>
<evidence type="ECO:0000313" key="7">
    <source>
        <dbReference type="EMBL" id="SFF49605.1"/>
    </source>
</evidence>
<protein>
    <recommendedName>
        <fullName evidence="5">Cell division protein SepF</fullName>
    </recommendedName>
</protein>
<dbReference type="GeneID" id="90544842"/>
<dbReference type="HAMAP" id="MF_01197">
    <property type="entry name" value="SepF"/>
    <property type="match status" value="1"/>
</dbReference>
<accession>A0A1I2J4H5</accession>
<dbReference type="OrthoDB" id="9815206at2"/>
<dbReference type="Pfam" id="PF04472">
    <property type="entry name" value="SepF"/>
    <property type="match status" value="1"/>
</dbReference>
<dbReference type="InterPro" id="IPR023052">
    <property type="entry name" value="Cell_div_SepF"/>
</dbReference>
<dbReference type="PANTHER" id="PTHR35798">
    <property type="entry name" value="CELL DIVISION PROTEIN SEPF"/>
    <property type="match status" value="1"/>
</dbReference>
<organism evidence="7 8">
    <name type="scientific">Clostridium cadaveris</name>
    <dbReference type="NCBI Taxonomy" id="1529"/>
    <lineage>
        <taxon>Bacteria</taxon>
        <taxon>Bacillati</taxon>
        <taxon>Bacillota</taxon>
        <taxon>Clostridia</taxon>
        <taxon>Eubacteriales</taxon>
        <taxon>Clostridiaceae</taxon>
        <taxon>Clostridium</taxon>
    </lineage>
</organism>
<evidence type="ECO:0000256" key="5">
    <source>
        <dbReference type="HAMAP-Rule" id="MF_01197"/>
    </source>
</evidence>
<dbReference type="EMBL" id="FOOE01000001">
    <property type="protein sequence ID" value="SFF49605.1"/>
    <property type="molecule type" value="Genomic_DNA"/>
</dbReference>
<name>A0A1I2J4H5_9CLOT</name>
<dbReference type="GO" id="GO:0000917">
    <property type="term" value="P:division septum assembly"/>
    <property type="evidence" value="ECO:0007669"/>
    <property type="project" value="UniProtKB-KW"/>
</dbReference>
<proteinExistence type="inferred from homology"/>
<gene>
    <name evidence="5" type="primary">sepF</name>
    <name evidence="6" type="ORF">DBY38_09615</name>
    <name evidence="7" type="ORF">SAMN04487885_101120</name>
</gene>
<dbReference type="Proteomes" id="UP000182135">
    <property type="component" value="Unassembled WGS sequence"/>
</dbReference>
<dbReference type="RefSeq" id="WP_027638331.1">
    <property type="nucleotide sequence ID" value="NZ_BAAACD010000029.1"/>
</dbReference>
<reference evidence="6 9" key="2">
    <citation type="submission" date="2018-03" db="EMBL/GenBank/DDBJ databases">
        <title>The uncultured portion of the human microbiome is neutrally assembled.</title>
        <authorList>
            <person name="Jeraldo P."/>
            <person name="Boardman L."/>
            <person name="White B.A."/>
            <person name="Nelson H."/>
            <person name="Goldenfeld N."/>
            <person name="Chia N."/>
        </authorList>
    </citation>
    <scope>NUCLEOTIDE SEQUENCE [LARGE SCALE GENOMIC DNA]</scope>
    <source>
        <strain evidence="6">CIM:MAG 903</strain>
    </source>
</reference>
<evidence type="ECO:0000313" key="8">
    <source>
        <dbReference type="Proteomes" id="UP000182135"/>
    </source>
</evidence>
<comment type="similarity">
    <text evidence="5">Belongs to the SepF family.</text>
</comment>
<sequence length="151" mass="17050">MPNVINKVRDFFGLDDEYDDEYDEDIEESEEEEEIVEPTITSRRQNKVVNLHTTTVKNSSTKILIIKPTDFDEAVNICDCLKDKKIVVVNTNSLDPKVAQRLLDFMGGASYALGGELQEADRGVYVLSPANIEVTNEFKNELSSKGIFGWK</sequence>
<dbReference type="GO" id="GO:0043093">
    <property type="term" value="P:FtsZ-dependent cytokinesis"/>
    <property type="evidence" value="ECO:0007669"/>
    <property type="project" value="UniProtKB-UniRule"/>
</dbReference>
<evidence type="ECO:0000256" key="1">
    <source>
        <dbReference type="ARBA" id="ARBA00022618"/>
    </source>
</evidence>
<keyword evidence="5" id="KW-0963">Cytoplasm</keyword>
<reference evidence="7 8" key="1">
    <citation type="submission" date="2016-10" db="EMBL/GenBank/DDBJ databases">
        <authorList>
            <person name="de Groot N.N."/>
        </authorList>
    </citation>
    <scope>NUCLEOTIDE SEQUENCE [LARGE SCALE GENOMIC DNA]</scope>
    <source>
        <strain evidence="7 8">NLAE-zl-G419</strain>
    </source>
</reference>
<evidence type="ECO:0000313" key="9">
    <source>
        <dbReference type="Proteomes" id="UP000246114"/>
    </source>
</evidence>
<dbReference type="EMBL" id="QAMZ01000045">
    <property type="protein sequence ID" value="PWL52749.1"/>
    <property type="molecule type" value="Genomic_DNA"/>
</dbReference>
<evidence type="ECO:0000256" key="3">
    <source>
        <dbReference type="ARBA" id="ARBA00023306"/>
    </source>
</evidence>
<comment type="function">
    <text evidence="4 5">Cell division protein that is part of the divisome complex and is recruited early to the Z-ring. Probably stimulates Z-ring formation, perhaps through the cross-linking of FtsZ protofilaments. Its function overlaps with FtsA.</text>
</comment>
<dbReference type="InterPro" id="IPR007561">
    <property type="entry name" value="Cell_div_SepF/SepF-rel"/>
</dbReference>
<dbReference type="InterPro" id="IPR038594">
    <property type="entry name" value="SepF-like_sf"/>
</dbReference>
<evidence type="ECO:0000256" key="4">
    <source>
        <dbReference type="ARBA" id="ARBA00044936"/>
    </source>
</evidence>
<evidence type="ECO:0000256" key="2">
    <source>
        <dbReference type="ARBA" id="ARBA00023210"/>
    </source>
</evidence>
<dbReference type="AlphaFoldDB" id="A0A1I2J4H5"/>
<dbReference type="Proteomes" id="UP000246114">
    <property type="component" value="Unassembled WGS sequence"/>
</dbReference>
<comment type="subunit">
    <text evidence="5">Homodimer. Interacts with FtsZ.</text>
</comment>
<keyword evidence="1 5" id="KW-0132">Cell division</keyword>
<dbReference type="Gene3D" id="3.30.110.150">
    <property type="entry name" value="SepF-like protein"/>
    <property type="match status" value="1"/>
</dbReference>
<dbReference type="PANTHER" id="PTHR35798:SF1">
    <property type="entry name" value="CELL DIVISION PROTEIN SEPF"/>
    <property type="match status" value="1"/>
</dbReference>
<dbReference type="eggNOG" id="COG1799">
    <property type="taxonomic scope" value="Bacteria"/>
</dbReference>
<dbReference type="GO" id="GO:0005737">
    <property type="term" value="C:cytoplasm"/>
    <property type="evidence" value="ECO:0007669"/>
    <property type="project" value="UniProtKB-SubCell"/>
</dbReference>
<evidence type="ECO:0000313" key="6">
    <source>
        <dbReference type="EMBL" id="PWL52749.1"/>
    </source>
</evidence>